<dbReference type="InterPro" id="IPR018289">
    <property type="entry name" value="MULE_transposase_dom"/>
</dbReference>
<keyword evidence="3" id="KW-1185">Reference proteome</keyword>
<reference evidence="2" key="1">
    <citation type="journal article" date="2023" name="Plant J.">
        <title>Genome sequences and population genomics provide insights into the demographic history, inbreeding, and mutation load of two 'living fossil' tree species of Dipteronia.</title>
        <authorList>
            <person name="Feng Y."/>
            <person name="Comes H.P."/>
            <person name="Chen J."/>
            <person name="Zhu S."/>
            <person name="Lu R."/>
            <person name="Zhang X."/>
            <person name="Li P."/>
            <person name="Qiu J."/>
            <person name="Olsen K.M."/>
            <person name="Qiu Y."/>
        </authorList>
    </citation>
    <scope>NUCLEOTIDE SEQUENCE</scope>
    <source>
        <strain evidence="2">KIB01</strain>
    </source>
</reference>
<name>A0AAD9TD64_9ROSI</name>
<proteinExistence type="predicted"/>
<dbReference type="EMBL" id="JANJYI010000009">
    <property type="protein sequence ID" value="KAK2633892.1"/>
    <property type="molecule type" value="Genomic_DNA"/>
</dbReference>
<evidence type="ECO:0000259" key="1">
    <source>
        <dbReference type="Pfam" id="PF10551"/>
    </source>
</evidence>
<feature type="domain" description="MULE transposase" evidence="1">
    <location>
        <begin position="171"/>
        <end position="264"/>
    </location>
</feature>
<dbReference type="Pfam" id="PF10551">
    <property type="entry name" value="MULE"/>
    <property type="match status" value="1"/>
</dbReference>
<evidence type="ECO:0000313" key="2">
    <source>
        <dbReference type="EMBL" id="KAK2633892.1"/>
    </source>
</evidence>
<organism evidence="2 3">
    <name type="scientific">Dipteronia dyeriana</name>
    <dbReference type="NCBI Taxonomy" id="168575"/>
    <lineage>
        <taxon>Eukaryota</taxon>
        <taxon>Viridiplantae</taxon>
        <taxon>Streptophyta</taxon>
        <taxon>Embryophyta</taxon>
        <taxon>Tracheophyta</taxon>
        <taxon>Spermatophyta</taxon>
        <taxon>Magnoliopsida</taxon>
        <taxon>eudicotyledons</taxon>
        <taxon>Gunneridae</taxon>
        <taxon>Pentapetalae</taxon>
        <taxon>rosids</taxon>
        <taxon>malvids</taxon>
        <taxon>Sapindales</taxon>
        <taxon>Sapindaceae</taxon>
        <taxon>Hippocastanoideae</taxon>
        <taxon>Acereae</taxon>
        <taxon>Dipteronia</taxon>
    </lineage>
</organism>
<accession>A0AAD9TD64</accession>
<dbReference type="Proteomes" id="UP001280121">
    <property type="component" value="Unassembled WGS sequence"/>
</dbReference>
<evidence type="ECO:0000313" key="3">
    <source>
        <dbReference type="Proteomes" id="UP001280121"/>
    </source>
</evidence>
<sequence length="416" mass="48202">MNGKQYNHQYNVINNEQNTAPNVGLMHEVDTDGNFNPIDNVDDNEDDKEPVQTEKRVRYEYRFSSNVPDIVGTSEVRANVTLDDSDNATTWIIPGAESYSFDGRLMCPNDIIADIKSMYGIQIMYSKAHPALSLTYGTHGEIFQQLPSFGYVSEQTNPGTITDLQCDENVNVVDGTHLKGRFWGTMFVSTAQDGNEQVYIIAFRYGYLENNLSWEWFLDCLKGALGHIDEVIFISDRHASIEVGISKMFPYATHTICCWYFTENIKKRFYRKDVAAIMDKAARTNTEFEYNRHMEELKNLHQNAYDYVIDVGPHKWSRVHCPERRYRVMTTNAAECIKSCLKFARQLPMLTLAEFIRNMIQWWFHDRYKAAQSMSSIARRSTSCDLKTCGEMWFYDRKSSGLEYFLSQAVWKTMDC</sequence>
<dbReference type="PANTHER" id="PTHR31973">
    <property type="entry name" value="POLYPROTEIN, PUTATIVE-RELATED"/>
    <property type="match status" value="1"/>
</dbReference>
<dbReference type="AlphaFoldDB" id="A0AAD9TD64"/>
<comment type="caution">
    <text evidence="2">The sequence shown here is derived from an EMBL/GenBank/DDBJ whole genome shotgun (WGS) entry which is preliminary data.</text>
</comment>
<dbReference type="PANTHER" id="PTHR31973:SF195">
    <property type="entry name" value="MUDR FAMILY TRANSPOSASE"/>
    <property type="match status" value="1"/>
</dbReference>
<protein>
    <recommendedName>
        <fullName evidence="1">MULE transposase domain-containing protein</fullName>
    </recommendedName>
</protein>
<gene>
    <name evidence="2" type="ORF">Ddye_028684</name>
</gene>